<keyword evidence="2" id="KW-0812">Transmembrane</keyword>
<dbReference type="AlphaFoldDB" id="A0A934J4I0"/>
<gene>
    <name evidence="3" type="ORF">JFN88_08700</name>
</gene>
<dbReference type="RefSeq" id="WP_199018933.1">
    <property type="nucleotide sequence ID" value="NZ_JAELUP010000025.1"/>
</dbReference>
<reference evidence="3" key="1">
    <citation type="submission" date="2020-12" db="EMBL/GenBank/DDBJ databases">
        <authorList>
            <person name="Huq M.A."/>
        </authorList>
    </citation>
    <scope>NUCLEOTIDE SEQUENCE</scope>
    <source>
        <strain evidence="3">MAHUQ-46</strain>
    </source>
</reference>
<dbReference type="EMBL" id="JAELUP010000025">
    <property type="protein sequence ID" value="MBJ6361383.1"/>
    <property type="molecule type" value="Genomic_DNA"/>
</dbReference>
<evidence type="ECO:0000256" key="1">
    <source>
        <dbReference type="SAM" id="MobiDB-lite"/>
    </source>
</evidence>
<evidence type="ECO:0000256" key="2">
    <source>
        <dbReference type="SAM" id="Phobius"/>
    </source>
</evidence>
<protein>
    <submittedName>
        <fullName evidence="3">Uncharacterized protein</fullName>
    </submittedName>
</protein>
<comment type="caution">
    <text evidence="3">The sequence shown here is derived from an EMBL/GenBank/DDBJ whole genome shotgun (WGS) entry which is preliminary data.</text>
</comment>
<proteinExistence type="predicted"/>
<keyword evidence="2" id="KW-0472">Membrane</keyword>
<evidence type="ECO:0000313" key="4">
    <source>
        <dbReference type="Proteomes" id="UP000640274"/>
    </source>
</evidence>
<accession>A0A934J4I0</accession>
<feature type="transmembrane region" description="Helical" evidence="2">
    <location>
        <begin position="81"/>
        <end position="104"/>
    </location>
</feature>
<name>A0A934J4I0_9BACL</name>
<dbReference type="Proteomes" id="UP000640274">
    <property type="component" value="Unassembled WGS sequence"/>
</dbReference>
<feature type="region of interest" description="Disordered" evidence="1">
    <location>
        <begin position="49"/>
        <end position="76"/>
    </location>
</feature>
<evidence type="ECO:0000313" key="3">
    <source>
        <dbReference type="EMBL" id="MBJ6361383.1"/>
    </source>
</evidence>
<sequence>MSAYAAVTDRHAALRLVDRRVEYEIVLGKITGVINVKLTRSRVERVGCRTGGRRAGDQARGHQTAGERQQQPTPVPGGARVFHYLFLLSIVILPDCSGCASLALRMHDA</sequence>
<keyword evidence="2" id="KW-1133">Transmembrane helix</keyword>
<organism evidence="3 4">
    <name type="scientific">Paenibacillus roseus</name>
    <dbReference type="NCBI Taxonomy" id="2798579"/>
    <lineage>
        <taxon>Bacteria</taxon>
        <taxon>Bacillati</taxon>
        <taxon>Bacillota</taxon>
        <taxon>Bacilli</taxon>
        <taxon>Bacillales</taxon>
        <taxon>Paenibacillaceae</taxon>
        <taxon>Paenibacillus</taxon>
    </lineage>
</organism>
<keyword evidence="4" id="KW-1185">Reference proteome</keyword>